<sequence>MIDLHDPDWSGASVKIKDADSLTPYEYGVEYGSPARGLWNIVHTGMLLPESHQIFVCAQGCLRGVVLTAAEMGAQERFSTIAVCENNVLDGDMESLIIDGVADVLRKLPKEPKAVLVFTSCIHNFMGCDLDYVYAKLCGRFPGIYFTDCYMYPIMRKTKTPPDPMMRMRLYSFLSRQDIRDEKCVNIIGNNYPTEDSSDFVRMLRGAGFEIRDITRCRSFREYLKMAHSRLDIAYMPPALPAARDLKERADIDYLYLPLSYDYAEIRANLEALADRLDIPMIDAGLLEAEAERAISTAARLLGETPVAIDYTATPRPLGLAELLLDHGVNVRTVYADVFIPEERPAFERLQAKYPELELCATVHPKMGVLPRASSGGGSEKIVAIGQKAAYFCNTPHFVNMLEGGGFWGFDGIVHLAEAVCDAVINEKDTKKIIQVKGWGCCC</sequence>
<evidence type="ECO:0000313" key="3">
    <source>
        <dbReference type="Proteomes" id="UP001205919"/>
    </source>
</evidence>
<dbReference type="EMBL" id="JANFYT010000002">
    <property type="protein sequence ID" value="MCQ4813107.1"/>
    <property type="molecule type" value="Genomic_DNA"/>
</dbReference>
<dbReference type="InterPro" id="IPR000510">
    <property type="entry name" value="Nase/OxRdtase_comp1"/>
</dbReference>
<keyword evidence="3" id="KW-1185">Reference proteome</keyword>
<dbReference type="AlphaFoldDB" id="A0AAW5JZE9"/>
<accession>A0AAW5JZE9</accession>
<dbReference type="Gene3D" id="3.40.50.1980">
    <property type="entry name" value="Nitrogenase molybdenum iron protein domain"/>
    <property type="match status" value="1"/>
</dbReference>
<protein>
    <submittedName>
        <fullName evidence="2">Nitrogenase</fullName>
    </submittedName>
</protein>
<name>A0AAW5JZE9_9BACT</name>
<organism evidence="2 3">
    <name type="scientific">Cloacibacillus evryensis</name>
    <dbReference type="NCBI Taxonomy" id="508460"/>
    <lineage>
        <taxon>Bacteria</taxon>
        <taxon>Thermotogati</taxon>
        <taxon>Synergistota</taxon>
        <taxon>Synergistia</taxon>
        <taxon>Synergistales</taxon>
        <taxon>Synergistaceae</taxon>
        <taxon>Cloacibacillus</taxon>
    </lineage>
</organism>
<evidence type="ECO:0000259" key="1">
    <source>
        <dbReference type="Pfam" id="PF00148"/>
    </source>
</evidence>
<gene>
    <name evidence="2" type="ORF">NE630_01560</name>
</gene>
<dbReference type="RefSeq" id="WP_034443825.1">
    <property type="nucleotide sequence ID" value="NZ_CATXDJ010000023.1"/>
</dbReference>
<feature type="domain" description="Nitrogenase/oxidoreductase component 1" evidence="1">
    <location>
        <begin position="52"/>
        <end position="423"/>
    </location>
</feature>
<evidence type="ECO:0000313" key="2">
    <source>
        <dbReference type="EMBL" id="MCQ4813107.1"/>
    </source>
</evidence>
<dbReference type="SUPFAM" id="SSF53807">
    <property type="entry name" value="Helical backbone' metal receptor"/>
    <property type="match status" value="1"/>
</dbReference>
<dbReference type="GeneID" id="95757007"/>
<reference evidence="2 3" key="1">
    <citation type="submission" date="2022-06" db="EMBL/GenBank/DDBJ databases">
        <title>Isolation of gut microbiota from human fecal samples.</title>
        <authorList>
            <person name="Pamer E.G."/>
            <person name="Barat B."/>
            <person name="Waligurski E."/>
            <person name="Medina S."/>
            <person name="Paddock L."/>
            <person name="Mostad J."/>
        </authorList>
    </citation>
    <scope>NUCLEOTIDE SEQUENCE [LARGE SCALE GENOMIC DNA]</scope>
    <source>
        <strain evidence="2 3">DFI.9.90</strain>
    </source>
</reference>
<dbReference type="GO" id="GO:0016491">
    <property type="term" value="F:oxidoreductase activity"/>
    <property type="evidence" value="ECO:0007669"/>
    <property type="project" value="InterPro"/>
</dbReference>
<comment type="caution">
    <text evidence="2">The sequence shown here is derived from an EMBL/GenBank/DDBJ whole genome shotgun (WGS) entry which is preliminary data.</text>
</comment>
<dbReference type="Pfam" id="PF00148">
    <property type="entry name" value="Oxidored_nitro"/>
    <property type="match status" value="1"/>
</dbReference>
<dbReference type="Proteomes" id="UP001205919">
    <property type="component" value="Unassembled WGS sequence"/>
</dbReference>
<proteinExistence type="predicted"/>